<keyword evidence="2" id="KW-0805">Transcription regulation</keyword>
<keyword evidence="8" id="KW-1185">Reference proteome</keyword>
<dbReference type="InterPro" id="IPR007219">
    <property type="entry name" value="XnlR_reg_dom"/>
</dbReference>
<feature type="non-terminal residue" evidence="7">
    <location>
        <position position="724"/>
    </location>
</feature>
<dbReference type="PROSITE" id="PS00463">
    <property type="entry name" value="ZN2_CY6_FUNGAL_1"/>
    <property type="match status" value="1"/>
</dbReference>
<reference evidence="7 8" key="1">
    <citation type="journal article" date="2018" name="Sci. Rep.">
        <title>Comparative genomics provides insights into the lifestyle and reveals functional heterogeneity of dark septate endophytic fungi.</title>
        <authorList>
            <person name="Knapp D.G."/>
            <person name="Nemeth J.B."/>
            <person name="Barry K."/>
            <person name="Hainaut M."/>
            <person name="Henrissat B."/>
            <person name="Johnson J."/>
            <person name="Kuo A."/>
            <person name="Lim J.H.P."/>
            <person name="Lipzen A."/>
            <person name="Nolan M."/>
            <person name="Ohm R.A."/>
            <person name="Tamas L."/>
            <person name="Grigoriev I.V."/>
            <person name="Spatafora J.W."/>
            <person name="Nagy L.G."/>
            <person name="Kovacs G.M."/>
        </authorList>
    </citation>
    <scope>NUCLEOTIDE SEQUENCE [LARGE SCALE GENOMIC DNA]</scope>
    <source>
        <strain evidence="7 8">DSE2036</strain>
    </source>
</reference>
<evidence type="ECO:0000256" key="5">
    <source>
        <dbReference type="SAM" id="MobiDB-lite"/>
    </source>
</evidence>
<name>A0A2V1DNL9_9PLEO</name>
<accession>A0A2V1DNL9</accession>
<evidence type="ECO:0000256" key="4">
    <source>
        <dbReference type="ARBA" id="ARBA00023242"/>
    </source>
</evidence>
<protein>
    <recommendedName>
        <fullName evidence="6">Zn(2)-C6 fungal-type domain-containing protein</fullName>
    </recommendedName>
</protein>
<dbReference type="GO" id="GO:0006351">
    <property type="term" value="P:DNA-templated transcription"/>
    <property type="evidence" value="ECO:0007669"/>
    <property type="project" value="InterPro"/>
</dbReference>
<keyword evidence="3" id="KW-0804">Transcription</keyword>
<dbReference type="GO" id="GO:0008270">
    <property type="term" value="F:zinc ion binding"/>
    <property type="evidence" value="ECO:0007669"/>
    <property type="project" value="InterPro"/>
</dbReference>
<feature type="compositionally biased region" description="Low complexity" evidence="5">
    <location>
        <begin position="612"/>
        <end position="624"/>
    </location>
</feature>
<dbReference type="InterPro" id="IPR001138">
    <property type="entry name" value="Zn2Cys6_DnaBD"/>
</dbReference>
<dbReference type="SMART" id="SM00906">
    <property type="entry name" value="Fungal_trans"/>
    <property type="match status" value="1"/>
</dbReference>
<evidence type="ECO:0000256" key="3">
    <source>
        <dbReference type="ARBA" id="ARBA00023163"/>
    </source>
</evidence>
<proteinExistence type="predicted"/>
<dbReference type="SUPFAM" id="SSF57701">
    <property type="entry name" value="Zn2/Cys6 DNA-binding domain"/>
    <property type="match status" value="1"/>
</dbReference>
<dbReference type="OrthoDB" id="5392779at2759"/>
<evidence type="ECO:0000313" key="8">
    <source>
        <dbReference type="Proteomes" id="UP000244855"/>
    </source>
</evidence>
<keyword evidence="1" id="KW-0479">Metal-binding</keyword>
<evidence type="ECO:0000256" key="1">
    <source>
        <dbReference type="ARBA" id="ARBA00022723"/>
    </source>
</evidence>
<dbReference type="CDD" id="cd00067">
    <property type="entry name" value="GAL4"/>
    <property type="match status" value="1"/>
</dbReference>
<dbReference type="InterPro" id="IPR036864">
    <property type="entry name" value="Zn2-C6_fun-type_DNA-bd_sf"/>
</dbReference>
<evidence type="ECO:0000313" key="7">
    <source>
        <dbReference type="EMBL" id="PVH99827.1"/>
    </source>
</evidence>
<dbReference type="CDD" id="cd12148">
    <property type="entry name" value="fungal_TF_MHR"/>
    <property type="match status" value="1"/>
</dbReference>
<sequence length="724" mass="81774">DGDRHPKRRKTRKGTRSCWACKKRKEKCIFDSSSNLCQGCQRRGTSCIGQEFPDDVEVTPSGPTHGGIPSPASIQSESTACPQSFLTYSNDPVSFTTLTPSAANQHPANRSSICERHTRLSKKLHDTLPSPQDCEILCKASHRNYYMLDEILSFRARRRSQHPEKLLSPESILTRPQPHHHPVLIARYMLQLSLILQQFSPNDGQYEGLSESPQEMLDRLSDTAISLVCVHDRLLGSIEGVHCVVLESMYYANCGSLRLSWTSGRRAMSLAQMMGFHLPESRLQYQVLERHSDAHPYYLWWRMLYFDRSMSLLLGLPSGSSARNTTADATYIGDTPLERLDRIHCNIGARLLECKESETKFHDLSLVQELDKELRVAARSVPNKWWLIPNLADTTRDNEAIFWELKRLMTQMLHYKLLSHLHLPFMLRSPSDQNHETSRIACVNASREILSRFIVLRNFKRISMCCKIQEFIALMAAVTLLLAHLDNHRRCSETASGGTGFANVLAHQYSSDRAMMEKVQESMEEIYRLSRDTFCAESADLLHQLLVIDAETAGSYMEEDIGTHMTGNPRSQGRETENTVSIHIAYFGVIRIARDGSITKDVPTPSQHPSTRRNNPTQPTNTANIVPSISTSQATISSRSNQTSDILTDIQRADEWPVRSAVVPRQSSQWADIHPNTSNDESFAHPTSTQSEKATFDPFMPGLTAGADDWTFQGVDMAFFDSLM</sequence>
<dbReference type="Proteomes" id="UP000244855">
    <property type="component" value="Unassembled WGS sequence"/>
</dbReference>
<dbReference type="SMART" id="SM00066">
    <property type="entry name" value="GAL4"/>
    <property type="match status" value="1"/>
</dbReference>
<evidence type="ECO:0000259" key="6">
    <source>
        <dbReference type="PROSITE" id="PS00463"/>
    </source>
</evidence>
<organism evidence="7 8">
    <name type="scientific">Periconia macrospinosa</name>
    <dbReference type="NCBI Taxonomy" id="97972"/>
    <lineage>
        <taxon>Eukaryota</taxon>
        <taxon>Fungi</taxon>
        <taxon>Dikarya</taxon>
        <taxon>Ascomycota</taxon>
        <taxon>Pezizomycotina</taxon>
        <taxon>Dothideomycetes</taxon>
        <taxon>Pleosporomycetidae</taxon>
        <taxon>Pleosporales</taxon>
        <taxon>Massarineae</taxon>
        <taxon>Periconiaceae</taxon>
        <taxon>Periconia</taxon>
    </lineage>
</organism>
<dbReference type="GO" id="GO:0003677">
    <property type="term" value="F:DNA binding"/>
    <property type="evidence" value="ECO:0007669"/>
    <property type="project" value="InterPro"/>
</dbReference>
<dbReference type="PANTHER" id="PTHR47840">
    <property type="entry name" value="ZN(II)2CYS6 TRANSCRIPTION FACTOR (EUROFUNG)-RELATED"/>
    <property type="match status" value="1"/>
</dbReference>
<dbReference type="GO" id="GO:0000981">
    <property type="term" value="F:DNA-binding transcription factor activity, RNA polymerase II-specific"/>
    <property type="evidence" value="ECO:0007669"/>
    <property type="project" value="InterPro"/>
</dbReference>
<gene>
    <name evidence="7" type="ORF">DM02DRAFT_471419</name>
</gene>
<feature type="region of interest" description="Disordered" evidence="5">
    <location>
        <begin position="598"/>
        <end position="643"/>
    </location>
</feature>
<dbReference type="AlphaFoldDB" id="A0A2V1DNL9"/>
<keyword evidence="4" id="KW-0539">Nucleus</keyword>
<feature type="domain" description="Zn(2)-C6 fungal-type" evidence="6">
    <location>
        <begin position="17"/>
        <end position="47"/>
    </location>
</feature>
<dbReference type="EMBL" id="KZ805384">
    <property type="protein sequence ID" value="PVH99827.1"/>
    <property type="molecule type" value="Genomic_DNA"/>
</dbReference>
<feature type="non-terminal residue" evidence="7">
    <location>
        <position position="1"/>
    </location>
</feature>
<dbReference type="STRING" id="97972.A0A2V1DNL9"/>
<evidence type="ECO:0000256" key="2">
    <source>
        <dbReference type="ARBA" id="ARBA00023015"/>
    </source>
</evidence>
<feature type="compositionally biased region" description="Polar residues" evidence="5">
    <location>
        <begin position="625"/>
        <end position="643"/>
    </location>
</feature>
<dbReference type="PANTHER" id="PTHR47840:SF1">
    <property type="entry name" value="ZN(II)2CYS6 TRANSCRIPTION FACTOR (EUROFUNG)"/>
    <property type="match status" value="1"/>
</dbReference>